<evidence type="ECO:0000313" key="4">
    <source>
        <dbReference type="Proteomes" id="UP000428260"/>
    </source>
</evidence>
<dbReference type="Proteomes" id="UP000428260">
    <property type="component" value="Chromosome"/>
</dbReference>
<dbReference type="SUPFAM" id="SSF53474">
    <property type="entry name" value="alpha/beta-Hydrolases"/>
    <property type="match status" value="1"/>
</dbReference>
<proteinExistence type="predicted"/>
<dbReference type="Pfam" id="PF20434">
    <property type="entry name" value="BD-FAE"/>
    <property type="match status" value="1"/>
</dbReference>
<dbReference type="GO" id="GO:0016787">
    <property type="term" value="F:hydrolase activity"/>
    <property type="evidence" value="ECO:0007669"/>
    <property type="project" value="UniProtKB-KW"/>
</dbReference>
<evidence type="ECO:0000313" key="3">
    <source>
        <dbReference type="EMBL" id="QGY46814.1"/>
    </source>
</evidence>
<dbReference type="InterPro" id="IPR049492">
    <property type="entry name" value="BD-FAE-like_dom"/>
</dbReference>
<evidence type="ECO:0000256" key="1">
    <source>
        <dbReference type="ARBA" id="ARBA00022801"/>
    </source>
</evidence>
<dbReference type="Gene3D" id="3.40.50.1820">
    <property type="entry name" value="alpha/beta hydrolase"/>
    <property type="match status" value="1"/>
</dbReference>
<evidence type="ECO:0000259" key="2">
    <source>
        <dbReference type="Pfam" id="PF20434"/>
    </source>
</evidence>
<dbReference type="RefSeq" id="WP_158870079.1">
    <property type="nucleotide sequence ID" value="NZ_CP046401.1"/>
</dbReference>
<dbReference type="PANTHER" id="PTHR48081">
    <property type="entry name" value="AB HYDROLASE SUPERFAMILY PROTEIN C4A8.06C"/>
    <property type="match status" value="1"/>
</dbReference>
<sequence length="326" mass="37087">MAKRVLNQLLKIFLVFLAAFIVLMFTPRAIGFLFPEKAPIGYHFEILDYLAIGVGLEKLVDMEPEVPEEIEAFKNIEYKTVKGKSLQLDVFKQKDLEEKAPLLIFIHGGGWRSGKRQDYLIYLLDYAQKGYVTATISYRLKKDSIYPAAVEDVIDAVDFLFQNGDKWGYDTSRVALVGGSAGAHLAMLAAYGWENPRKRKQAPKHNVKAIVDIYGPVDMTTPYAQTQPLVTGFIGHPYNKKSELFWEASPAKYLNKDLPPTLILQGTSDNLLPPGQSDTLHTRLDRLGVANEYYRLPLWPHAMDMAVRPNKYMQKKMDAFFEQYVK</sequence>
<dbReference type="EMBL" id="CP046401">
    <property type="protein sequence ID" value="QGY46814.1"/>
    <property type="molecule type" value="Genomic_DNA"/>
</dbReference>
<dbReference type="InterPro" id="IPR029058">
    <property type="entry name" value="AB_hydrolase_fold"/>
</dbReference>
<keyword evidence="1 3" id="KW-0378">Hydrolase</keyword>
<dbReference type="AlphaFoldDB" id="A0A6I6K9N3"/>
<gene>
    <name evidence="3" type="ORF">GM418_25100</name>
</gene>
<organism evidence="3 4">
    <name type="scientific">Maribellus comscasis</name>
    <dbReference type="NCBI Taxonomy" id="2681766"/>
    <lineage>
        <taxon>Bacteria</taxon>
        <taxon>Pseudomonadati</taxon>
        <taxon>Bacteroidota</taxon>
        <taxon>Bacteroidia</taxon>
        <taxon>Marinilabiliales</taxon>
        <taxon>Prolixibacteraceae</taxon>
        <taxon>Maribellus</taxon>
    </lineage>
</organism>
<dbReference type="KEGG" id="mcos:GM418_25100"/>
<accession>A0A6I6K9N3</accession>
<reference evidence="3 4" key="1">
    <citation type="submission" date="2019-11" db="EMBL/GenBank/DDBJ databases">
        <authorList>
            <person name="Zheng R.K."/>
            <person name="Sun C.M."/>
        </authorList>
    </citation>
    <scope>NUCLEOTIDE SEQUENCE [LARGE SCALE GENOMIC DNA]</scope>
    <source>
        <strain evidence="3 4">WC007</strain>
    </source>
</reference>
<feature type="domain" description="BD-FAE-like" evidence="2">
    <location>
        <begin position="88"/>
        <end position="284"/>
    </location>
</feature>
<protein>
    <submittedName>
        <fullName evidence="3">Alpha/beta hydrolase fold domain-containing protein</fullName>
    </submittedName>
</protein>
<keyword evidence="4" id="KW-1185">Reference proteome</keyword>
<dbReference type="InterPro" id="IPR050300">
    <property type="entry name" value="GDXG_lipolytic_enzyme"/>
</dbReference>
<name>A0A6I6K9N3_9BACT</name>